<sequence length="46" mass="5043">MTADDGSRIKTNTSGRHSCPTCIWQSNAQNTKGRLKTLSDDPSQFS</sequence>
<protein>
    <submittedName>
        <fullName evidence="2">Uncharacterized protein</fullName>
    </submittedName>
</protein>
<organism evidence="2 3">
    <name type="scientific">Morococcus cerebrosus</name>
    <dbReference type="NCBI Taxonomy" id="1056807"/>
    <lineage>
        <taxon>Bacteria</taxon>
        <taxon>Pseudomonadati</taxon>
        <taxon>Pseudomonadota</taxon>
        <taxon>Betaproteobacteria</taxon>
        <taxon>Neisseriales</taxon>
        <taxon>Neisseriaceae</taxon>
        <taxon>Morococcus</taxon>
    </lineage>
</organism>
<name>A0A0C1GVX8_9NEIS</name>
<evidence type="ECO:0000313" key="3">
    <source>
        <dbReference type="Proteomes" id="UP000031390"/>
    </source>
</evidence>
<comment type="caution">
    <text evidence="2">The sequence shown here is derived from an EMBL/GenBank/DDBJ whole genome shotgun (WGS) entry which is preliminary data.</text>
</comment>
<dbReference type="AlphaFoldDB" id="A0A0C1GVX8"/>
<evidence type="ECO:0000256" key="1">
    <source>
        <dbReference type="SAM" id="MobiDB-lite"/>
    </source>
</evidence>
<gene>
    <name evidence="2" type="ORF">MCC93_25520</name>
</gene>
<dbReference type="EMBL" id="JUFZ01000129">
    <property type="protein sequence ID" value="KIC05997.1"/>
    <property type="molecule type" value="Genomic_DNA"/>
</dbReference>
<dbReference type="Proteomes" id="UP000031390">
    <property type="component" value="Unassembled WGS sequence"/>
</dbReference>
<evidence type="ECO:0000313" key="2">
    <source>
        <dbReference type="EMBL" id="KIC05997.1"/>
    </source>
</evidence>
<accession>A0A0C1GVX8</accession>
<reference evidence="2 3" key="1">
    <citation type="submission" date="2014-12" db="EMBL/GenBank/DDBJ databases">
        <title>Genome sequence of Morococcus cerebrosus.</title>
        <authorList>
            <person name="Shin S.-K."/>
            <person name="Yi H."/>
        </authorList>
    </citation>
    <scope>NUCLEOTIDE SEQUENCE [LARGE SCALE GENOMIC DNA]</scope>
    <source>
        <strain evidence="2 3">CIP 81.93</strain>
    </source>
</reference>
<feature type="region of interest" description="Disordered" evidence="1">
    <location>
        <begin position="1"/>
        <end position="20"/>
    </location>
</feature>
<proteinExistence type="predicted"/>